<dbReference type="RefSeq" id="WP_343334365.1">
    <property type="nucleotide sequence ID" value="NZ_JAPOHD010000030.1"/>
</dbReference>
<dbReference type="SUPFAM" id="SSF49303">
    <property type="entry name" value="beta-Galactosidase/glucuronidase domain"/>
    <property type="match status" value="1"/>
</dbReference>
<dbReference type="PANTHER" id="PTHR42732:SF1">
    <property type="entry name" value="BETA-MANNOSIDASE"/>
    <property type="match status" value="1"/>
</dbReference>
<evidence type="ECO:0000259" key="5">
    <source>
        <dbReference type="Pfam" id="PF02836"/>
    </source>
</evidence>
<dbReference type="PRINTS" id="PR00132">
    <property type="entry name" value="GLHYDRLASE2"/>
</dbReference>
<evidence type="ECO:0000256" key="3">
    <source>
        <dbReference type="ARBA" id="ARBA00023295"/>
    </source>
</evidence>
<dbReference type="Proteomes" id="UP001145087">
    <property type="component" value="Unassembled WGS sequence"/>
</dbReference>
<dbReference type="InterPro" id="IPR006103">
    <property type="entry name" value="Glyco_hydro_2_cat"/>
</dbReference>
<dbReference type="Pfam" id="PF00703">
    <property type="entry name" value="Glyco_hydro_2"/>
    <property type="match status" value="1"/>
</dbReference>
<dbReference type="InterPro" id="IPR036156">
    <property type="entry name" value="Beta-gal/glucu_dom_sf"/>
</dbReference>
<dbReference type="InterPro" id="IPR023232">
    <property type="entry name" value="Glyco_hydro_2_AS"/>
</dbReference>
<dbReference type="GO" id="GO:0005975">
    <property type="term" value="P:carbohydrate metabolic process"/>
    <property type="evidence" value="ECO:0007669"/>
    <property type="project" value="InterPro"/>
</dbReference>
<dbReference type="Pfam" id="PF16355">
    <property type="entry name" value="DUF4982"/>
    <property type="match status" value="1"/>
</dbReference>
<dbReference type="Pfam" id="PF02836">
    <property type="entry name" value="Glyco_hydro_2_C"/>
    <property type="match status" value="1"/>
</dbReference>
<dbReference type="Pfam" id="PF02837">
    <property type="entry name" value="Glyco_hydro_2_N"/>
    <property type="match status" value="1"/>
</dbReference>
<dbReference type="PANTHER" id="PTHR42732">
    <property type="entry name" value="BETA-GALACTOSIDASE"/>
    <property type="match status" value="1"/>
</dbReference>
<evidence type="ECO:0000313" key="9">
    <source>
        <dbReference type="EMBL" id="MCY1722035.1"/>
    </source>
</evidence>
<dbReference type="PROSITE" id="PS51257">
    <property type="entry name" value="PROKAR_LIPOPROTEIN"/>
    <property type="match status" value="1"/>
</dbReference>
<dbReference type="InterPro" id="IPR008964">
    <property type="entry name" value="Invasin/intimin_cell_adhesion"/>
</dbReference>
<feature type="domain" description="Glycosyl hydrolases family 2 sugar binding" evidence="6">
    <location>
        <begin position="83"/>
        <end position="178"/>
    </location>
</feature>
<dbReference type="SUPFAM" id="SSF49373">
    <property type="entry name" value="Invasin/intimin cell-adhesion fragments"/>
    <property type="match status" value="1"/>
</dbReference>
<evidence type="ECO:0000313" key="10">
    <source>
        <dbReference type="Proteomes" id="UP001145087"/>
    </source>
</evidence>
<accession>A0A9X3F7U1</accession>
<dbReference type="SUPFAM" id="SSF51445">
    <property type="entry name" value="(Trans)glycosidases"/>
    <property type="match status" value="1"/>
</dbReference>
<dbReference type="InterPro" id="IPR051913">
    <property type="entry name" value="GH2_Domain-Containing"/>
</dbReference>
<evidence type="ECO:0000259" key="6">
    <source>
        <dbReference type="Pfam" id="PF02837"/>
    </source>
</evidence>
<dbReference type="InterPro" id="IPR032311">
    <property type="entry name" value="DUF4982"/>
</dbReference>
<dbReference type="AlphaFoldDB" id="A0A9X3F7U1"/>
<keyword evidence="3" id="KW-0326">Glycosidase</keyword>
<dbReference type="InterPro" id="IPR048229">
    <property type="entry name" value="GalB-like"/>
</dbReference>
<dbReference type="InterPro" id="IPR040605">
    <property type="entry name" value="Glyco_hydro2_dom5"/>
</dbReference>
<evidence type="ECO:0000259" key="7">
    <source>
        <dbReference type="Pfam" id="PF16355"/>
    </source>
</evidence>
<evidence type="ECO:0000259" key="4">
    <source>
        <dbReference type="Pfam" id="PF00703"/>
    </source>
</evidence>
<dbReference type="Gene3D" id="2.60.120.260">
    <property type="entry name" value="Galactose-binding domain-like"/>
    <property type="match status" value="1"/>
</dbReference>
<dbReference type="InterPro" id="IPR017853">
    <property type="entry name" value="GH"/>
</dbReference>
<dbReference type="Pfam" id="PF18565">
    <property type="entry name" value="Glyco_hydro2_C5"/>
    <property type="match status" value="1"/>
</dbReference>
<dbReference type="EMBL" id="JAPOHD010000030">
    <property type="protein sequence ID" value="MCY1722035.1"/>
    <property type="molecule type" value="Genomic_DNA"/>
</dbReference>
<organism evidence="9 10">
    <name type="scientific">Draconibacterium aestuarii</name>
    <dbReference type="NCBI Taxonomy" id="2998507"/>
    <lineage>
        <taxon>Bacteria</taxon>
        <taxon>Pseudomonadati</taxon>
        <taxon>Bacteroidota</taxon>
        <taxon>Bacteroidia</taxon>
        <taxon>Marinilabiliales</taxon>
        <taxon>Prolixibacteraceae</taxon>
        <taxon>Draconibacterium</taxon>
    </lineage>
</organism>
<keyword evidence="2" id="KW-0378">Hydrolase</keyword>
<reference evidence="9" key="1">
    <citation type="submission" date="2022-11" db="EMBL/GenBank/DDBJ databases">
        <title>Marilongibacter aestuarii gen. nov., sp. nov., isolated from tidal flat sediment.</title>
        <authorList>
            <person name="Jiayan W."/>
        </authorList>
    </citation>
    <scope>NUCLEOTIDE SEQUENCE</scope>
    <source>
        <strain evidence="9">Z1-6</strain>
    </source>
</reference>
<protein>
    <submittedName>
        <fullName evidence="9">DUF4982 domain-containing protein</fullName>
    </submittedName>
</protein>
<dbReference type="InterPro" id="IPR013783">
    <property type="entry name" value="Ig-like_fold"/>
</dbReference>
<feature type="domain" description="Glycoside hydrolase family 2 immunoglobulin-like beta-sandwich" evidence="4">
    <location>
        <begin position="188"/>
        <end position="292"/>
    </location>
</feature>
<dbReference type="Gene3D" id="2.60.40.10">
    <property type="entry name" value="Immunoglobulins"/>
    <property type="match status" value="3"/>
</dbReference>
<dbReference type="InterPro" id="IPR006101">
    <property type="entry name" value="Glyco_hydro_2"/>
</dbReference>
<dbReference type="PROSITE" id="PS00608">
    <property type="entry name" value="GLYCOSYL_HYDROL_F2_2"/>
    <property type="match status" value="1"/>
</dbReference>
<feature type="domain" description="Glycoside hydrolase family 2 catalytic" evidence="5">
    <location>
        <begin position="299"/>
        <end position="567"/>
    </location>
</feature>
<feature type="domain" description="DUF4982" evidence="7">
    <location>
        <begin position="625"/>
        <end position="683"/>
    </location>
</feature>
<dbReference type="Gene3D" id="3.20.20.80">
    <property type="entry name" value="Glycosidases"/>
    <property type="match status" value="1"/>
</dbReference>
<dbReference type="InterPro" id="IPR006104">
    <property type="entry name" value="Glyco_hydro_2_N"/>
</dbReference>
<dbReference type="GO" id="GO:0004553">
    <property type="term" value="F:hydrolase activity, hydrolyzing O-glycosyl compounds"/>
    <property type="evidence" value="ECO:0007669"/>
    <property type="project" value="InterPro"/>
</dbReference>
<comment type="caution">
    <text evidence="9">The sequence shown here is derived from an EMBL/GenBank/DDBJ whole genome shotgun (WGS) entry which is preliminary data.</text>
</comment>
<feature type="domain" description="Glycoside hydrolase family 2" evidence="8">
    <location>
        <begin position="697"/>
        <end position="799"/>
    </location>
</feature>
<evidence type="ECO:0000259" key="8">
    <source>
        <dbReference type="Pfam" id="PF18565"/>
    </source>
</evidence>
<gene>
    <name evidence="9" type="ORF">OU798_16895</name>
</gene>
<name>A0A9X3F7U1_9BACT</name>
<dbReference type="NCBIfam" id="NF041463">
    <property type="entry name" value="GalB"/>
    <property type="match status" value="1"/>
</dbReference>
<dbReference type="InterPro" id="IPR006102">
    <property type="entry name" value="Ig-like_GH2"/>
</dbReference>
<keyword evidence="10" id="KW-1185">Reference proteome</keyword>
<evidence type="ECO:0000256" key="2">
    <source>
        <dbReference type="ARBA" id="ARBA00022801"/>
    </source>
</evidence>
<evidence type="ECO:0000256" key="1">
    <source>
        <dbReference type="ARBA" id="ARBA00007401"/>
    </source>
</evidence>
<sequence>MKNSILILFSLFLLVACSKKEPARITADFNAGWKFFLGDDSLAFQPTFNDADWRELNVPHDWSIEGEFSEEHLTQQDGGGLPAGIGWYRKSFKIDERKKDKAFYIDFDGVYRNSEVWINGHYLGKRPFGYIGFRYELTPYLNFGEEANVIAVKVDNSVQPNSRWYTGSGIYRNVWLVSTGKVHVDYWGTFVTTSDIEHNEARVKVQLQVKNSTPAHEKVTVKVYVMNDQDFIVEEEEREVEIASDPYTDEYNFVVAFPQIWSFESPNMYYAKVEIYSKNKRIDEYETPFGIRDFSFDAKKGFFLNGENIKLKGVNQHHDLGALGAAFNTRAAQRQLEILKEMGCNAIRMAHNPPAPELLDLCDQMGFFVMDEAFDVWAKKKMAHDYNDDWEDWHIRDLQDMVLRDRNHPSVMVWSIGNEIREQFDSTGLTITPELVNTVKALDDSRPVTCALTENIPDKNFIYQSEALDVLSFNYKHKDYPTFPVRFPGEAIIASENMSAFASRGSYNMPSDSILVWPEAYNVPIKNPNPDFTCSAYDHVHAYWGATHEETWKMVKELDFISGMFIWSGFDFIGEPVPYPWPTKSSYYGVIDLCGFTKDVYYLYQSEWTDKTMLHLFPHWNWNEGQTVDVWAYYNNADEVELFVNGESQGVQTKTQDQLHAMWRVKYQSGNIKAVTRKNGEVVLEKQINTASEAAKIELSADRSVISADGKDLSFVTVKVLDKGGNLVPNANNLVQFEIEGCGFIAGVDNGYQASHEPFKAKERLAFNGMCLAIVQAQNEVGTIRLKATSSGLETDEIEIVTKN</sequence>
<dbReference type="SUPFAM" id="SSF49785">
    <property type="entry name" value="Galactose-binding domain-like"/>
    <property type="match status" value="1"/>
</dbReference>
<comment type="similarity">
    <text evidence="1">Belongs to the glycosyl hydrolase 2 family.</text>
</comment>
<dbReference type="InterPro" id="IPR008979">
    <property type="entry name" value="Galactose-bd-like_sf"/>
</dbReference>
<proteinExistence type="inferred from homology"/>